<dbReference type="OrthoDB" id="2013972at2759"/>
<dbReference type="Gene3D" id="3.40.50.150">
    <property type="entry name" value="Vaccinia Virus protein VP39"/>
    <property type="match status" value="1"/>
</dbReference>
<evidence type="ECO:0000313" key="4">
    <source>
        <dbReference type="Proteomes" id="UP000789342"/>
    </source>
</evidence>
<dbReference type="Proteomes" id="UP000789342">
    <property type="component" value="Unassembled WGS sequence"/>
</dbReference>
<feature type="non-terminal residue" evidence="3">
    <location>
        <position position="1"/>
    </location>
</feature>
<feature type="domain" description="Methyltransferase" evidence="2">
    <location>
        <begin position="111"/>
        <end position="195"/>
    </location>
</feature>
<dbReference type="EMBL" id="CAJVPV010059379">
    <property type="protein sequence ID" value="CAG8788819.1"/>
    <property type="molecule type" value="Genomic_DNA"/>
</dbReference>
<comment type="caution">
    <text evidence="3">The sequence shown here is derived from an EMBL/GenBank/DDBJ whole genome shotgun (WGS) entry which is preliminary data.</text>
</comment>
<evidence type="ECO:0000313" key="3">
    <source>
        <dbReference type="EMBL" id="CAG8788819.1"/>
    </source>
</evidence>
<dbReference type="SUPFAM" id="SSF53335">
    <property type="entry name" value="S-adenosyl-L-methionine-dependent methyltransferases"/>
    <property type="match status" value="1"/>
</dbReference>
<proteinExistence type="predicted"/>
<gene>
    <name evidence="3" type="ORF">AMORRO_LOCUS17960</name>
</gene>
<evidence type="ECO:0000256" key="1">
    <source>
        <dbReference type="SAM" id="MobiDB-lite"/>
    </source>
</evidence>
<name>A0A9N9P4B3_9GLOM</name>
<reference evidence="3" key="1">
    <citation type="submission" date="2021-06" db="EMBL/GenBank/DDBJ databases">
        <authorList>
            <person name="Kallberg Y."/>
            <person name="Tangrot J."/>
            <person name="Rosling A."/>
        </authorList>
    </citation>
    <scope>NUCLEOTIDE SEQUENCE</scope>
    <source>
        <strain evidence="3">CL551</strain>
    </source>
</reference>
<dbReference type="Pfam" id="PF13649">
    <property type="entry name" value="Methyltransf_25"/>
    <property type="match status" value="1"/>
</dbReference>
<dbReference type="PANTHER" id="PTHR43591">
    <property type="entry name" value="METHYLTRANSFERASE"/>
    <property type="match status" value="1"/>
</dbReference>
<protein>
    <submittedName>
        <fullName evidence="3">17549_t:CDS:1</fullName>
    </submittedName>
</protein>
<dbReference type="InterPro" id="IPR041698">
    <property type="entry name" value="Methyltransf_25"/>
</dbReference>
<dbReference type="CDD" id="cd02440">
    <property type="entry name" value="AdoMet_MTases"/>
    <property type="match status" value="1"/>
</dbReference>
<dbReference type="AlphaFoldDB" id="A0A9N9P4B3"/>
<dbReference type="InterPro" id="IPR029063">
    <property type="entry name" value="SAM-dependent_MTases_sf"/>
</dbReference>
<sequence length="195" mass="22457">WSSRYSSASSFHLHLHNNHYQHSAASIGTTSTSNHQPDSSHSLQSLKPSNTSFRYIDGRRYHDDETSRYPLPNDDEEINRLQLQHYLFRYAWKDNFSSPVKEMLEMGGARVLDVGCGPATWILEMAFQFPSSEFIGVDFSPVFPTSIKPQNVELKQLNVLTGGLPFESDTFDFVYLRFMNLALTEKQWPDLMQEL</sequence>
<feature type="non-terminal residue" evidence="3">
    <location>
        <position position="195"/>
    </location>
</feature>
<evidence type="ECO:0000259" key="2">
    <source>
        <dbReference type="Pfam" id="PF13649"/>
    </source>
</evidence>
<keyword evidence="4" id="KW-1185">Reference proteome</keyword>
<organism evidence="3 4">
    <name type="scientific">Acaulospora morrowiae</name>
    <dbReference type="NCBI Taxonomy" id="94023"/>
    <lineage>
        <taxon>Eukaryota</taxon>
        <taxon>Fungi</taxon>
        <taxon>Fungi incertae sedis</taxon>
        <taxon>Mucoromycota</taxon>
        <taxon>Glomeromycotina</taxon>
        <taxon>Glomeromycetes</taxon>
        <taxon>Diversisporales</taxon>
        <taxon>Acaulosporaceae</taxon>
        <taxon>Acaulospora</taxon>
    </lineage>
</organism>
<feature type="region of interest" description="Disordered" evidence="1">
    <location>
        <begin position="26"/>
        <end position="49"/>
    </location>
</feature>
<accession>A0A9N9P4B3</accession>